<dbReference type="RefSeq" id="WP_348717609.1">
    <property type="nucleotide sequence ID" value="NZ_CAXJIO010000012.1"/>
</dbReference>
<evidence type="ECO:0000256" key="4">
    <source>
        <dbReference type="PROSITE-ProRule" id="PRU00473"/>
    </source>
</evidence>
<evidence type="ECO:0000313" key="8">
    <source>
        <dbReference type="Proteomes" id="UP001497527"/>
    </source>
</evidence>
<organism evidence="7 8">
    <name type="scientific">Tenacibaculum polynesiense</name>
    <dbReference type="NCBI Taxonomy" id="3137857"/>
    <lineage>
        <taxon>Bacteria</taxon>
        <taxon>Pseudomonadati</taxon>
        <taxon>Bacteroidota</taxon>
        <taxon>Flavobacteriia</taxon>
        <taxon>Flavobacteriales</taxon>
        <taxon>Flavobacteriaceae</taxon>
        <taxon>Tenacibaculum</taxon>
    </lineage>
</organism>
<dbReference type="CDD" id="cd07185">
    <property type="entry name" value="OmpA_C-like"/>
    <property type="match status" value="1"/>
</dbReference>
<dbReference type="Gene3D" id="1.25.40.10">
    <property type="entry name" value="Tetratricopeptide repeat domain"/>
    <property type="match status" value="1"/>
</dbReference>
<keyword evidence="8" id="KW-1185">Reference proteome</keyword>
<dbReference type="PROSITE" id="PS51123">
    <property type="entry name" value="OMPA_2"/>
    <property type="match status" value="1"/>
</dbReference>
<gene>
    <name evidence="7" type="ORF">T190423A01A_30519</name>
</gene>
<dbReference type="SUPFAM" id="SSF48452">
    <property type="entry name" value="TPR-like"/>
    <property type="match status" value="1"/>
</dbReference>
<evidence type="ECO:0000313" key="7">
    <source>
        <dbReference type="EMBL" id="CAL2103405.1"/>
    </source>
</evidence>
<comment type="subcellular location">
    <subcellularLocation>
        <location evidence="1">Cell outer membrane</location>
    </subcellularLocation>
</comment>
<proteinExistence type="predicted"/>
<dbReference type="Pfam" id="PF00691">
    <property type="entry name" value="OmpA"/>
    <property type="match status" value="1"/>
</dbReference>
<sequence>MKTKLTVLLLSFISFSVFSQRKLADKFYKEYAYVKAAEFYRNAINKGDDGVDLLSKLADCYYNNADSKQAVYWYGLASKREGGLLENESIYRYAQSLRSVGDYKEAEVWLKKLPESYINTLNVNHEKLKTLHRDSVRISNMRINTKNSDFGPYVHNGKFYFASAKNEKGALYEWNNEPYLDLYQGKIIKENQDKTIEDIIPVVSTKVNTGFHESSIAITKDGKTMYFTRNNLNEKNELEHNKEGTSHLKIFKAELEDGTWTNIEELPINSELHSNGHPALSPDEKTLFFVSDRPNGFGQADIYKVAILENGAYGEPQNLGAKVNTSGKEMFPYIGKDNTLYFSSDGYKNLGLLDIYKTNVLNDNSSEVENLGAPFNSGYDDFAFFMNEGNRTGYFSSNRPEGKGRDDIYSFKIVECFQYLKGKTFDVRTKEMLPNTLVELIDSDGKVIKRFVTEEDATYSFQVKCKNREFTLRGMKLDYKDDLKKTYSTEVRDAEITQDLYLTPLIVGKEIVINPIFFDFNKWNIRPDAAYELEFVVKVLNNHPKMIIKIEAHTDSRGSDRYNEILSDRRAKSTRDYIISRGIAPHRIQSAIGYGEKQLVNKCKNYVRCTEEEHQENRRSKFIILNNYE</sequence>
<keyword evidence="2 4" id="KW-0472">Membrane</keyword>
<reference evidence="7 8" key="1">
    <citation type="submission" date="2024-05" db="EMBL/GenBank/DDBJ databases">
        <authorList>
            <person name="Duchaud E."/>
        </authorList>
    </citation>
    <scope>NUCLEOTIDE SEQUENCE [LARGE SCALE GENOMIC DNA]</scope>
    <source>
        <strain evidence="7">Ena-SAMPLE-TAB-13-05-2024-13:56:06:370-140308</strain>
    </source>
</reference>
<keyword evidence="5" id="KW-0732">Signal</keyword>
<dbReference type="PANTHER" id="PTHR30329">
    <property type="entry name" value="STATOR ELEMENT OF FLAGELLAR MOTOR COMPLEX"/>
    <property type="match status" value="1"/>
</dbReference>
<protein>
    <submittedName>
        <fullName evidence="7">OmpA-like domain-containing protein</fullName>
    </submittedName>
</protein>
<feature type="chain" id="PRO_5045077083" evidence="5">
    <location>
        <begin position="20"/>
        <end position="629"/>
    </location>
</feature>
<dbReference type="SUPFAM" id="SSF103088">
    <property type="entry name" value="OmpA-like"/>
    <property type="match status" value="1"/>
</dbReference>
<accession>A0ABM9PCZ2</accession>
<dbReference type="InterPro" id="IPR011042">
    <property type="entry name" value="6-blade_b-propeller_TolB-like"/>
</dbReference>
<name>A0ABM9PCZ2_9FLAO</name>
<dbReference type="InterPro" id="IPR011659">
    <property type="entry name" value="WD40"/>
</dbReference>
<comment type="caution">
    <text evidence="7">The sequence shown here is derived from an EMBL/GenBank/DDBJ whole genome shotgun (WGS) entry which is preliminary data.</text>
</comment>
<dbReference type="PANTHER" id="PTHR30329:SF21">
    <property type="entry name" value="LIPOPROTEIN YIAD-RELATED"/>
    <property type="match status" value="1"/>
</dbReference>
<dbReference type="Gene3D" id="3.30.1330.60">
    <property type="entry name" value="OmpA-like domain"/>
    <property type="match status" value="1"/>
</dbReference>
<dbReference type="InterPro" id="IPR006664">
    <property type="entry name" value="OMP_bac"/>
</dbReference>
<evidence type="ECO:0000259" key="6">
    <source>
        <dbReference type="PROSITE" id="PS51123"/>
    </source>
</evidence>
<evidence type="ECO:0000256" key="1">
    <source>
        <dbReference type="ARBA" id="ARBA00004442"/>
    </source>
</evidence>
<feature type="domain" description="OmpA-like" evidence="6">
    <location>
        <begin position="507"/>
        <end position="628"/>
    </location>
</feature>
<feature type="signal peptide" evidence="5">
    <location>
        <begin position="1"/>
        <end position="19"/>
    </location>
</feature>
<dbReference type="Proteomes" id="UP001497527">
    <property type="component" value="Unassembled WGS sequence"/>
</dbReference>
<keyword evidence="3" id="KW-0998">Cell outer membrane</keyword>
<dbReference type="InterPro" id="IPR006665">
    <property type="entry name" value="OmpA-like"/>
</dbReference>
<dbReference type="InterPro" id="IPR050330">
    <property type="entry name" value="Bact_OuterMem_StrucFunc"/>
</dbReference>
<dbReference type="PRINTS" id="PR01021">
    <property type="entry name" value="OMPADOMAIN"/>
</dbReference>
<dbReference type="Gene3D" id="2.120.10.30">
    <property type="entry name" value="TolB, C-terminal domain"/>
    <property type="match status" value="1"/>
</dbReference>
<evidence type="ECO:0000256" key="2">
    <source>
        <dbReference type="ARBA" id="ARBA00023136"/>
    </source>
</evidence>
<dbReference type="InterPro" id="IPR036737">
    <property type="entry name" value="OmpA-like_sf"/>
</dbReference>
<dbReference type="InterPro" id="IPR011990">
    <property type="entry name" value="TPR-like_helical_dom_sf"/>
</dbReference>
<evidence type="ECO:0000256" key="3">
    <source>
        <dbReference type="ARBA" id="ARBA00023237"/>
    </source>
</evidence>
<dbReference type="EMBL" id="CAXJIO010000012">
    <property type="protein sequence ID" value="CAL2103405.1"/>
    <property type="molecule type" value="Genomic_DNA"/>
</dbReference>
<evidence type="ECO:0000256" key="5">
    <source>
        <dbReference type="SAM" id="SignalP"/>
    </source>
</evidence>
<dbReference type="SUPFAM" id="SSF82171">
    <property type="entry name" value="DPP6 N-terminal domain-like"/>
    <property type="match status" value="1"/>
</dbReference>
<dbReference type="Pfam" id="PF07676">
    <property type="entry name" value="PD40"/>
    <property type="match status" value="3"/>
</dbReference>